<evidence type="ECO:0000313" key="1">
    <source>
        <dbReference type="EMBL" id="MCH5600230.1"/>
    </source>
</evidence>
<comment type="caution">
    <text evidence="1">The sequence shown here is derived from an EMBL/GenBank/DDBJ whole genome shotgun (WGS) entry which is preliminary data.</text>
</comment>
<name>A0ABS9SPG5_9BACT</name>
<organism evidence="1 2">
    <name type="scientific">Niabella ginsengisoli</name>
    <dbReference type="NCBI Taxonomy" id="522298"/>
    <lineage>
        <taxon>Bacteria</taxon>
        <taxon>Pseudomonadati</taxon>
        <taxon>Bacteroidota</taxon>
        <taxon>Chitinophagia</taxon>
        <taxon>Chitinophagales</taxon>
        <taxon>Chitinophagaceae</taxon>
        <taxon>Niabella</taxon>
    </lineage>
</organism>
<evidence type="ECO:0000313" key="2">
    <source>
        <dbReference type="Proteomes" id="UP001202248"/>
    </source>
</evidence>
<protein>
    <submittedName>
        <fullName evidence="1">Uncharacterized protein</fullName>
    </submittedName>
</protein>
<sequence>MTALEYYDDDWHLYTYDEKEIIAEKPARERVQTEVLTSEIAFYLHSLAK</sequence>
<keyword evidence="2" id="KW-1185">Reference proteome</keyword>
<accession>A0ABS9SPG5</accession>
<dbReference type="Proteomes" id="UP001202248">
    <property type="component" value="Unassembled WGS sequence"/>
</dbReference>
<dbReference type="RefSeq" id="WP_240832237.1">
    <property type="nucleotide sequence ID" value="NZ_JAKWBL010000004.1"/>
</dbReference>
<dbReference type="EMBL" id="JAKWBL010000004">
    <property type="protein sequence ID" value="MCH5600230.1"/>
    <property type="molecule type" value="Genomic_DNA"/>
</dbReference>
<proteinExistence type="predicted"/>
<gene>
    <name evidence="1" type="ORF">MKP09_21055</name>
</gene>
<reference evidence="1 2" key="1">
    <citation type="submission" date="2022-02" db="EMBL/GenBank/DDBJ databases">
        <authorList>
            <person name="Min J."/>
        </authorList>
    </citation>
    <scope>NUCLEOTIDE SEQUENCE [LARGE SCALE GENOMIC DNA]</scope>
    <source>
        <strain evidence="1 2">GR10-1</strain>
    </source>
</reference>